<evidence type="ECO:0000256" key="6">
    <source>
        <dbReference type="ARBA" id="ARBA00023049"/>
    </source>
</evidence>
<evidence type="ECO:0000256" key="1">
    <source>
        <dbReference type="ARBA" id="ARBA00001947"/>
    </source>
</evidence>
<keyword evidence="7" id="KW-0175">Coiled coil</keyword>
<dbReference type="InterPro" id="IPR016047">
    <property type="entry name" value="M23ase_b-sheet_dom"/>
</dbReference>
<dbReference type="InterPro" id="IPR011055">
    <property type="entry name" value="Dup_hybrid_motif"/>
</dbReference>
<gene>
    <name evidence="10" type="ORF">NFI95_01035</name>
</gene>
<keyword evidence="6" id="KW-0482">Metalloprotease</keyword>
<dbReference type="Gene3D" id="2.70.70.10">
    <property type="entry name" value="Glucose Permease (Domain IIA)"/>
    <property type="match status" value="1"/>
</dbReference>
<dbReference type="EMBL" id="JAMSKV010000001">
    <property type="protein sequence ID" value="MCQ8277033.1"/>
    <property type="molecule type" value="Genomic_DNA"/>
</dbReference>
<dbReference type="SUPFAM" id="SSF51261">
    <property type="entry name" value="Duplicated hybrid motif"/>
    <property type="match status" value="1"/>
</dbReference>
<dbReference type="InterPro" id="IPR050570">
    <property type="entry name" value="Cell_wall_metabolism_enzyme"/>
</dbReference>
<feature type="compositionally biased region" description="Low complexity" evidence="8">
    <location>
        <begin position="1"/>
        <end position="10"/>
    </location>
</feature>
<protein>
    <submittedName>
        <fullName evidence="10">Peptidoglycan DD-metalloendopeptidase family protein</fullName>
    </submittedName>
</protein>
<feature type="region of interest" description="Disordered" evidence="8">
    <location>
        <begin position="1"/>
        <end position="32"/>
    </location>
</feature>
<keyword evidence="4" id="KW-0378">Hydrolase</keyword>
<organism evidence="10 11">
    <name type="scientific">Endosaccharibacter trunci</name>
    <dbReference type="NCBI Taxonomy" id="2812733"/>
    <lineage>
        <taxon>Bacteria</taxon>
        <taxon>Pseudomonadati</taxon>
        <taxon>Pseudomonadota</taxon>
        <taxon>Alphaproteobacteria</taxon>
        <taxon>Acetobacterales</taxon>
        <taxon>Acetobacteraceae</taxon>
        <taxon>Endosaccharibacter</taxon>
    </lineage>
</organism>
<keyword evidence="3" id="KW-0479">Metal-binding</keyword>
<keyword evidence="2" id="KW-0645">Protease</keyword>
<name>A0ABT1W2F0_9PROT</name>
<evidence type="ECO:0000313" key="11">
    <source>
        <dbReference type="Proteomes" id="UP001524587"/>
    </source>
</evidence>
<dbReference type="RefSeq" id="WP_422862474.1">
    <property type="nucleotide sequence ID" value="NZ_JAMSKV010000001.1"/>
</dbReference>
<proteinExistence type="predicted"/>
<feature type="region of interest" description="Disordered" evidence="8">
    <location>
        <begin position="57"/>
        <end position="79"/>
    </location>
</feature>
<evidence type="ECO:0000256" key="2">
    <source>
        <dbReference type="ARBA" id="ARBA00022670"/>
    </source>
</evidence>
<evidence type="ECO:0000259" key="9">
    <source>
        <dbReference type="Pfam" id="PF01551"/>
    </source>
</evidence>
<dbReference type="PANTHER" id="PTHR21666:SF288">
    <property type="entry name" value="CELL DIVISION PROTEIN YTFB"/>
    <property type="match status" value="1"/>
</dbReference>
<feature type="domain" description="M23ase beta-sheet core" evidence="9">
    <location>
        <begin position="285"/>
        <end position="379"/>
    </location>
</feature>
<comment type="cofactor">
    <cofactor evidence="1">
        <name>Zn(2+)</name>
        <dbReference type="ChEBI" id="CHEBI:29105"/>
    </cofactor>
</comment>
<reference evidence="10 11" key="1">
    <citation type="submission" date="2022-06" db="EMBL/GenBank/DDBJ databases">
        <title>Endosaccharibacter gen. nov., sp. nov., endophytic bacteria isolated from sugarcane.</title>
        <authorList>
            <person name="Pitiwittayakul N."/>
            <person name="Yukphan P."/>
            <person name="Charoenyingcharoen P."/>
            <person name="Tanasupawat S."/>
        </authorList>
    </citation>
    <scope>NUCLEOTIDE SEQUENCE [LARGE SCALE GENOMIC DNA]</scope>
    <source>
        <strain evidence="10 11">KSS8</strain>
    </source>
</reference>
<evidence type="ECO:0000256" key="7">
    <source>
        <dbReference type="SAM" id="Coils"/>
    </source>
</evidence>
<evidence type="ECO:0000256" key="4">
    <source>
        <dbReference type="ARBA" id="ARBA00022801"/>
    </source>
</evidence>
<evidence type="ECO:0000313" key="10">
    <source>
        <dbReference type="EMBL" id="MCQ8277033.1"/>
    </source>
</evidence>
<dbReference type="PANTHER" id="PTHR21666">
    <property type="entry name" value="PEPTIDASE-RELATED"/>
    <property type="match status" value="1"/>
</dbReference>
<keyword evidence="5" id="KW-0862">Zinc</keyword>
<evidence type="ECO:0000256" key="8">
    <source>
        <dbReference type="SAM" id="MobiDB-lite"/>
    </source>
</evidence>
<dbReference type="Pfam" id="PF01551">
    <property type="entry name" value="Peptidase_M23"/>
    <property type="match status" value="1"/>
</dbReference>
<keyword evidence="11" id="KW-1185">Reference proteome</keyword>
<evidence type="ECO:0000256" key="5">
    <source>
        <dbReference type="ARBA" id="ARBA00022833"/>
    </source>
</evidence>
<sequence>MKAASAQSEAARAEAARAAAERDAARAAAQAATEHALALSRQTVQAAAAVQRTEAAADAAQSRTETLEREKQAAAAELDAESRSLAPLLPVIERLSLYPSETLLAAPFAPADSLTALSVLRHMGADLEKRAEATRAAAAKLQAAGAALDAERARLDALQRDQAAQQAALQSRADAARKAQAASTRQLQDATRAAAAAAARSSTLDGVVARLEAAQKAAEAAAQRAARIAASHARSGKGGDTRQAAEDAARLALPAGPGLSAGQAGAPVAGQIVQRFGAQTDAGPASGVRYAPPSLATVTAPCAGRIDFAGAFRSYGQMLILDCGKGDRFVLAGLGAIDVGIGQSVARGAQLGHMPGWNGSGARPNLFLQLRHGDRTVDPMRVLSR</sequence>
<comment type="caution">
    <text evidence="10">The sequence shown here is derived from an EMBL/GenBank/DDBJ whole genome shotgun (WGS) entry which is preliminary data.</text>
</comment>
<accession>A0ABT1W2F0</accession>
<feature type="coiled-coil region" evidence="7">
    <location>
        <begin position="141"/>
        <end position="168"/>
    </location>
</feature>
<evidence type="ECO:0000256" key="3">
    <source>
        <dbReference type="ARBA" id="ARBA00022723"/>
    </source>
</evidence>
<feature type="compositionally biased region" description="Basic and acidic residues" evidence="8">
    <location>
        <begin position="11"/>
        <end position="25"/>
    </location>
</feature>
<dbReference type="Proteomes" id="UP001524587">
    <property type="component" value="Unassembled WGS sequence"/>
</dbReference>